<dbReference type="InterPro" id="IPR014254">
    <property type="entry name" value="Spore_coat_YutH"/>
</dbReference>
<dbReference type="EMBL" id="LUCS01000028">
    <property type="protein sequence ID" value="KAF6510688.1"/>
    <property type="molecule type" value="Genomic_DNA"/>
</dbReference>
<dbReference type="PANTHER" id="PTHR39179:SF2">
    <property type="entry name" value="ENDOSPORE COAT-ASSOCIATED PROTEIN YUTH"/>
    <property type="match status" value="1"/>
</dbReference>
<dbReference type="Proteomes" id="UP000773850">
    <property type="component" value="Unassembled WGS sequence"/>
</dbReference>
<organism evidence="2 3">
    <name type="scientific">Geobacillus stearothermophilus</name>
    <name type="common">Bacillus stearothermophilus</name>
    <dbReference type="NCBI Taxonomy" id="1422"/>
    <lineage>
        <taxon>Bacteria</taxon>
        <taxon>Bacillati</taxon>
        <taxon>Bacillota</taxon>
        <taxon>Bacilli</taxon>
        <taxon>Bacillales</taxon>
        <taxon>Anoxybacillaceae</taxon>
        <taxon>Geobacillus</taxon>
    </lineage>
</organism>
<proteinExistence type="predicted"/>
<evidence type="ECO:0000313" key="3">
    <source>
        <dbReference type="Proteomes" id="UP000266922"/>
    </source>
</evidence>
<evidence type="ECO:0000313" key="2">
    <source>
        <dbReference type="EMBL" id="RLQ14532.1"/>
    </source>
</evidence>
<sequence>METWVYEQYDMRVGRMEQRGASTVVWHKQERFLIVPADGRSEEELEERQQMSRYLRAKGVDAVGELVKTKHGTYIAPCQGQPFVLLRAPLPAARLRSLGRELALMHEYGRSCPLPITSCRRIGQWRELWAKRIDQMEAFWANMMAAGPASPFDRLFLESFPYYLGLAENAVQYVADTELDDEPLRVDYAAFCHERLPQAGWVEGTEAKLPLDWVYDHCARDLAEWVRHLYNKRGLGCQRAVRQFFQDYGHLAPLSSFAWRLVYARLLFPLPYFECIEAYYTTADREEQARQERALRQLLDASREYEQFLASFAEIAGIANHIRLPAVEWLPPAP</sequence>
<comment type="caution">
    <text evidence="2">The sequence shown here is derived from an EMBL/GenBank/DDBJ whole genome shotgun (WGS) entry which is preliminary data.</text>
</comment>
<keyword evidence="2" id="KW-0946">Virion</keyword>
<reference evidence="2 3" key="2">
    <citation type="submission" date="2018-10" db="EMBL/GenBank/DDBJ databases">
        <title>Geobacillus stearothermophilus in processing lines of powdered infant formula.</title>
        <authorList>
            <person name="Rhee M.S."/>
            <person name="Choi I.-G."/>
            <person name="Cho T.J."/>
            <person name="Park B."/>
        </authorList>
    </citation>
    <scope>NUCLEOTIDE SEQUENCE [LARGE SCALE GENOMIC DNA]</scope>
    <source>
        <strain evidence="2 3">FHS-PPGT130</strain>
    </source>
</reference>
<name>A0A0K9HLC8_GEOSE</name>
<reference evidence="1 4" key="1">
    <citation type="submission" date="2016-03" db="EMBL/GenBank/DDBJ databases">
        <title>Spore heat resistance.</title>
        <authorList>
            <person name="Boekhorst J."/>
            <person name="Berendsen E.M."/>
            <person name="Wells-Bennik M.H."/>
            <person name="Kuipers O.P."/>
        </authorList>
    </citation>
    <scope>NUCLEOTIDE SEQUENCE [LARGE SCALE GENOMIC DNA]</scope>
    <source>
        <strain evidence="1 4">GS8</strain>
    </source>
</reference>
<dbReference type="PANTHER" id="PTHR39179">
    <property type="entry name" value="SPORE COAT PROTEIN I"/>
    <property type="match status" value="1"/>
</dbReference>
<gene>
    <name evidence="2" type="primary">yutH</name>
    <name evidence="2" type="ORF">D9548_05350</name>
    <name evidence="1" type="ORF">GS8_2845</name>
</gene>
<evidence type="ECO:0000313" key="4">
    <source>
        <dbReference type="Proteomes" id="UP000773850"/>
    </source>
</evidence>
<dbReference type="Proteomes" id="UP000266922">
    <property type="component" value="Unassembled WGS sequence"/>
</dbReference>
<dbReference type="EMBL" id="RCTJ01000011">
    <property type="protein sequence ID" value="RLQ14532.1"/>
    <property type="molecule type" value="Genomic_DNA"/>
</dbReference>
<dbReference type="RefSeq" id="WP_049625463.1">
    <property type="nucleotide sequence ID" value="NZ_LDNS01000241.1"/>
</dbReference>
<protein>
    <submittedName>
        <fullName evidence="1">Spore coat protein S</fullName>
    </submittedName>
    <submittedName>
        <fullName evidence="2">Spore coat protein YutH</fullName>
    </submittedName>
</protein>
<dbReference type="AlphaFoldDB" id="A0A0K9HLC8"/>
<dbReference type="NCBIfam" id="TIGR02905">
    <property type="entry name" value="spore_yutH"/>
    <property type="match status" value="1"/>
</dbReference>
<keyword evidence="4" id="KW-1185">Reference proteome</keyword>
<keyword evidence="2" id="KW-0167">Capsid protein</keyword>
<dbReference type="InterPro" id="IPR011009">
    <property type="entry name" value="Kinase-like_dom_sf"/>
</dbReference>
<accession>A0A0K9HLC8</accession>
<dbReference type="OrthoDB" id="2986702at2"/>
<dbReference type="Gene3D" id="3.90.1200.10">
    <property type="match status" value="1"/>
</dbReference>
<evidence type="ECO:0000313" key="1">
    <source>
        <dbReference type="EMBL" id="KAF6510688.1"/>
    </source>
</evidence>
<dbReference type="GO" id="GO:0042601">
    <property type="term" value="C:endospore-forming forespore"/>
    <property type="evidence" value="ECO:0007669"/>
    <property type="project" value="TreeGrafter"/>
</dbReference>
<dbReference type="SUPFAM" id="SSF56112">
    <property type="entry name" value="Protein kinase-like (PK-like)"/>
    <property type="match status" value="1"/>
</dbReference>
<dbReference type="InterPro" id="IPR047175">
    <property type="entry name" value="CotS-like"/>
</dbReference>